<organism evidence="4 5">
    <name type="scientific">Seminavis robusta</name>
    <dbReference type="NCBI Taxonomy" id="568900"/>
    <lineage>
        <taxon>Eukaryota</taxon>
        <taxon>Sar</taxon>
        <taxon>Stramenopiles</taxon>
        <taxon>Ochrophyta</taxon>
        <taxon>Bacillariophyta</taxon>
        <taxon>Bacillariophyceae</taxon>
        <taxon>Bacillariophycidae</taxon>
        <taxon>Naviculales</taxon>
        <taxon>Naviculaceae</taxon>
        <taxon>Seminavis</taxon>
    </lineage>
</organism>
<dbReference type="SUPFAM" id="SSF52540">
    <property type="entry name" value="P-loop containing nucleoside triphosphate hydrolases"/>
    <property type="match status" value="1"/>
</dbReference>
<evidence type="ECO:0000259" key="3">
    <source>
        <dbReference type="Pfam" id="PF20710"/>
    </source>
</evidence>
<dbReference type="PANTHER" id="PTHR43642">
    <property type="entry name" value="HYBRID SIGNAL TRANSDUCTION HISTIDINE KINASE G"/>
    <property type="match status" value="1"/>
</dbReference>
<comment type="caution">
    <text evidence="4">The sequence shown here is derived from an EMBL/GenBank/DDBJ whole genome shotgun (WGS) entry which is preliminary data.</text>
</comment>
<feature type="region of interest" description="Disordered" evidence="1">
    <location>
        <begin position="165"/>
        <end position="190"/>
    </location>
</feature>
<evidence type="ECO:0000259" key="2">
    <source>
        <dbReference type="Pfam" id="PF13191"/>
    </source>
</evidence>
<evidence type="ECO:0000256" key="1">
    <source>
        <dbReference type="SAM" id="MobiDB-lite"/>
    </source>
</evidence>
<proteinExistence type="predicted"/>
<dbReference type="InterPro" id="IPR049227">
    <property type="entry name" value="DUF6824"/>
</dbReference>
<keyword evidence="5" id="KW-1185">Reference proteome</keyword>
<feature type="domain" description="Orc1-like AAA ATPase" evidence="2">
    <location>
        <begin position="335"/>
        <end position="554"/>
    </location>
</feature>
<sequence length="1347" mass="154596">MADESGQSNWPLYRISEPHEQNDVLLCLPESHRRTNRKAPDEEAEENESPIPCWRSHTLFTGGPQHDNHHLLASLQGNQRFMELLMRHLGDYEQRSKMEKALVTVTVLQEWRNQNPPGRFLVVEGETKFPLWKDVGDKKARSKISKAFKYLSKTHGCVSDIVGSTKREKEDCDDKTPKKKNTPTCTESSATTCSTQFDTLIRQQQKENEAANNTTLQPSSKPPATSISISSITTTTSTSSNNNDLLHRRATISLDEETKTEPPAMLSVANIVRRVTESEEAKRAALLGQPPPRLPARFKKPQKYTRRISEQLHSAQKEGGSVYGRWKERDQLTTIYARQKQQRELYQKEGPSASCKIDVVLIEGSMGVGKTTLAQTLRHPLLEEDQNDTGEDNCKEDRPFFFFFKSEPIQWTDPTAFFAAIVTDFCEQLIEREDRKMTQRYRDALIEALKEDVTLLSNLSPALDALLTKKSWASGSKVNTMDESETMPIKEESQQETYACMAMQRLKEVFGLFLQTIASVDPEQSTILLWDDSHWMSEEAINLLLYLVTDPANAGILFLGTYREDEADDARFKRSWRLSNTNPNLNITEIHLDNLEEDSVHCMLADALSLPEEETRSLKNVVCRLTKGNPTFIKELLRLFQEECVLQFDDSTQQWTFDFEKIPLTLGNIHSVPDLFKAKVLALPDNIQETLKIAACLMTFRVDESLLKMIDTVGSVEAHLKFADIRGLLTYRNGVYWFASDGVKQAIYDLIPELERPAYHLRIGQRLWLHLEDQQNSFFYSTLMFQMMLGDTMISKEEDRRAVAWLCLDAGQKAAKYLGFQTSWRCLSYGIKIVAAQKTWGRDNYDLSLSLFNTAIEVCYANGEFSQLDDLLKQVLENARTFEDSLLARSTMIYYLGTRNRQLEAIDMGLATLKLLGETFPSTKPPLWRVYWDAHRLKSMLKGKSDDFILQMSRMKNARKVAAMSILNHVILYAVYARPRLCSLMAFRMVELTMKHGLSALSSVGFVFYGVILCRYDQPDDGFRYGELGVRISNHWKKAVWVCRSLCGFYGSIYSRKFPIRGAMEPLRTAEKAGMRAGDVEYAMLCACLLCWNFSELMSLPALENELRRLGGRVEFYGQKLSLVMIKPLWQMTLNLMGQAKDPALLKGELVDEHVEQARNGANPYFMHWMRFFQMKVSYFLGDYDRAYEYSDSARYIYMDSSGAMDGIYTMFYECMVLLAQARRGKRRYRSILHARRCLKRLQDWAYHSPVNFLGKSILLEAEIAWLRGDRRKAYERYRSSIWHSQKGGFITEEALAYEQLGRCVLEKEPEAAVPHLKSAKQLYEKWGASVIVKRLEEEFCELLGHA</sequence>
<dbReference type="OrthoDB" id="45468at2759"/>
<feature type="domain" description="DUF6824" evidence="3">
    <location>
        <begin position="74"/>
        <end position="149"/>
    </location>
</feature>
<feature type="compositionally biased region" description="Basic and acidic residues" evidence="1">
    <location>
        <begin position="30"/>
        <end position="41"/>
    </location>
</feature>
<dbReference type="InterPro" id="IPR053159">
    <property type="entry name" value="Hybrid_Histidine_Kinase"/>
</dbReference>
<dbReference type="PANTHER" id="PTHR43642:SF1">
    <property type="entry name" value="HYBRID SIGNAL TRANSDUCTION HISTIDINE KINASE G"/>
    <property type="match status" value="1"/>
</dbReference>
<dbReference type="InterPro" id="IPR027417">
    <property type="entry name" value="P-loop_NTPase"/>
</dbReference>
<feature type="compositionally biased region" description="Basic and acidic residues" evidence="1">
    <location>
        <begin position="165"/>
        <end position="176"/>
    </location>
</feature>
<name>A0A9N8DHJ9_9STRA</name>
<dbReference type="Proteomes" id="UP001153069">
    <property type="component" value="Unassembled WGS sequence"/>
</dbReference>
<accession>A0A9N8DHJ9</accession>
<gene>
    <name evidence="4" type="ORF">SEMRO_156_G070860.1</name>
</gene>
<feature type="compositionally biased region" description="Polar residues" evidence="1">
    <location>
        <begin position="210"/>
        <end position="223"/>
    </location>
</feature>
<feature type="region of interest" description="Disordered" evidence="1">
    <location>
        <begin position="206"/>
        <end position="227"/>
    </location>
</feature>
<evidence type="ECO:0000313" key="4">
    <source>
        <dbReference type="EMBL" id="CAB9503118.1"/>
    </source>
</evidence>
<dbReference type="Pfam" id="PF13191">
    <property type="entry name" value="AAA_16"/>
    <property type="match status" value="1"/>
</dbReference>
<dbReference type="EMBL" id="CAICTM010000155">
    <property type="protein sequence ID" value="CAB9503118.1"/>
    <property type="molecule type" value="Genomic_DNA"/>
</dbReference>
<feature type="region of interest" description="Disordered" evidence="1">
    <location>
        <begin position="29"/>
        <end position="49"/>
    </location>
</feature>
<reference evidence="4" key="1">
    <citation type="submission" date="2020-06" db="EMBL/GenBank/DDBJ databases">
        <authorList>
            <consortium name="Plant Systems Biology data submission"/>
        </authorList>
    </citation>
    <scope>NUCLEOTIDE SEQUENCE</scope>
    <source>
        <strain evidence="4">D6</strain>
    </source>
</reference>
<protein>
    <submittedName>
        <fullName evidence="4">Uncharacterized protein</fullName>
    </submittedName>
</protein>
<dbReference type="InterPro" id="IPR041664">
    <property type="entry name" value="AAA_16"/>
</dbReference>
<dbReference type="Pfam" id="PF20710">
    <property type="entry name" value="DUF6824"/>
    <property type="match status" value="1"/>
</dbReference>
<evidence type="ECO:0000313" key="5">
    <source>
        <dbReference type="Proteomes" id="UP001153069"/>
    </source>
</evidence>